<evidence type="ECO:0000313" key="5">
    <source>
        <dbReference type="EMBL" id="KGM89049.1"/>
    </source>
</evidence>
<dbReference type="InterPro" id="IPR003439">
    <property type="entry name" value="ABC_transporter-like_ATP-bd"/>
</dbReference>
<dbReference type="InterPro" id="IPR027417">
    <property type="entry name" value="P-loop_NTPase"/>
</dbReference>
<dbReference type="STRING" id="215743.ROSMUCSMR3_03732"/>
<dbReference type="SMART" id="SM00382">
    <property type="entry name" value="AAA"/>
    <property type="match status" value="1"/>
</dbReference>
<dbReference type="Gene3D" id="3.40.50.300">
    <property type="entry name" value="P-loop containing nucleotide triphosphate hydrolases"/>
    <property type="match status" value="1"/>
</dbReference>
<feature type="domain" description="ABC transporter" evidence="4">
    <location>
        <begin position="2"/>
        <end position="243"/>
    </location>
</feature>
<dbReference type="PANTHER" id="PTHR45772">
    <property type="entry name" value="CONSERVED COMPONENT OF ABC TRANSPORTER FOR NATURAL AMINO ACIDS-RELATED"/>
    <property type="match status" value="1"/>
</dbReference>
<dbReference type="InterPro" id="IPR051120">
    <property type="entry name" value="ABC_AA/LPS_Transport"/>
</dbReference>
<keyword evidence="3 5" id="KW-0067">ATP-binding</keyword>
<dbReference type="Pfam" id="PF00005">
    <property type="entry name" value="ABC_tran"/>
    <property type="match status" value="1"/>
</dbReference>
<dbReference type="PATRIC" id="fig|1288298.3.peg.1028"/>
<name>A0A0A0HR07_9RHOB</name>
<dbReference type="HOGENOM" id="CLU_000604_1_2_5"/>
<evidence type="ECO:0000256" key="1">
    <source>
        <dbReference type="ARBA" id="ARBA00022448"/>
    </source>
</evidence>
<dbReference type="PROSITE" id="PS50893">
    <property type="entry name" value="ABC_TRANSPORTER_2"/>
    <property type="match status" value="1"/>
</dbReference>
<sequence length="247" mass="26815">MLETRNLDKSFGAVHVTRGVSLKLERGERRVILGPNGAGKTTLFNLLVGELTPDSGSVHLAGEDVTALPVARRARQGLSRSYQKNTLFDGLTVEENLGLAAAIHTGNATRLHTDSLARPEVREIVAEVAEQVNLMPYLHARVSEVSYGVRRQLEVGVALATRPLVLLMDEPTSGVGPEMAKGFHDLLGNLPRDLTLLIIEHDMDLAFDVADTITVLNYGEVVFDGLPEAARGSKLLKDIYLGSWEDA</sequence>
<dbReference type="CDD" id="cd03219">
    <property type="entry name" value="ABC_Mj1267_LivG_branched"/>
    <property type="match status" value="1"/>
</dbReference>
<dbReference type="GO" id="GO:0005886">
    <property type="term" value="C:plasma membrane"/>
    <property type="evidence" value="ECO:0007669"/>
    <property type="project" value="TreeGrafter"/>
</dbReference>
<keyword evidence="1" id="KW-0813">Transport</keyword>
<dbReference type="GO" id="GO:0016887">
    <property type="term" value="F:ATP hydrolysis activity"/>
    <property type="evidence" value="ECO:0007669"/>
    <property type="project" value="InterPro"/>
</dbReference>
<dbReference type="SUPFAM" id="SSF52540">
    <property type="entry name" value="P-loop containing nucleoside triphosphate hydrolases"/>
    <property type="match status" value="1"/>
</dbReference>
<evidence type="ECO:0000259" key="4">
    <source>
        <dbReference type="PROSITE" id="PS50893"/>
    </source>
</evidence>
<keyword evidence="2" id="KW-0547">Nucleotide-binding</keyword>
<dbReference type="Proteomes" id="UP000030021">
    <property type="component" value="Unassembled WGS sequence"/>
</dbReference>
<dbReference type="EMBL" id="AONH01000004">
    <property type="protein sequence ID" value="KGM89049.1"/>
    <property type="molecule type" value="Genomic_DNA"/>
</dbReference>
<proteinExistence type="predicted"/>
<dbReference type="GO" id="GO:0005524">
    <property type="term" value="F:ATP binding"/>
    <property type="evidence" value="ECO:0007669"/>
    <property type="project" value="UniProtKB-KW"/>
</dbReference>
<dbReference type="OrthoDB" id="9806149at2"/>
<evidence type="ECO:0000313" key="6">
    <source>
        <dbReference type="Proteomes" id="UP000030021"/>
    </source>
</evidence>
<dbReference type="AlphaFoldDB" id="A0A0A0HR07"/>
<dbReference type="InterPro" id="IPR003593">
    <property type="entry name" value="AAA+_ATPase"/>
</dbReference>
<reference evidence="5 6" key="1">
    <citation type="submission" date="2013-01" db="EMBL/GenBank/DDBJ databases">
        <authorList>
            <person name="Fiebig A."/>
            <person name="Goeker M."/>
            <person name="Klenk H.-P.P."/>
        </authorList>
    </citation>
    <scope>NUCLEOTIDE SEQUENCE [LARGE SCALE GENOMIC DNA]</scope>
    <source>
        <strain evidence="5 6">DSM 17069</strain>
    </source>
</reference>
<comment type="caution">
    <text evidence="5">The sequence shown here is derived from an EMBL/GenBank/DDBJ whole genome shotgun (WGS) entry which is preliminary data.</text>
</comment>
<evidence type="ECO:0000256" key="3">
    <source>
        <dbReference type="ARBA" id="ARBA00022840"/>
    </source>
</evidence>
<accession>A0A0A0HR07</accession>
<dbReference type="RefSeq" id="WP_037270599.1">
    <property type="nucleotide sequence ID" value="NZ_KN293977.1"/>
</dbReference>
<organism evidence="5 6">
    <name type="scientific">Roseovarius mucosus DSM 17069</name>
    <dbReference type="NCBI Taxonomy" id="1288298"/>
    <lineage>
        <taxon>Bacteria</taxon>
        <taxon>Pseudomonadati</taxon>
        <taxon>Pseudomonadota</taxon>
        <taxon>Alphaproteobacteria</taxon>
        <taxon>Rhodobacterales</taxon>
        <taxon>Roseobacteraceae</taxon>
        <taxon>Roseovarius</taxon>
    </lineage>
</organism>
<gene>
    <name evidence="5" type="ORF">rosmuc_01017</name>
</gene>
<protein>
    <submittedName>
        <fullName evidence="5">Amino acid/amide ABC transporter ATP-binding protein 1, HAAT family</fullName>
    </submittedName>
</protein>
<evidence type="ECO:0000256" key="2">
    <source>
        <dbReference type="ARBA" id="ARBA00022741"/>
    </source>
</evidence>
<dbReference type="eggNOG" id="COG0411">
    <property type="taxonomic scope" value="Bacteria"/>
</dbReference>
<dbReference type="PANTHER" id="PTHR45772:SF2">
    <property type="entry name" value="ABC TRANSPORTER ATP-BINDING PROTEIN"/>
    <property type="match status" value="1"/>
</dbReference>